<dbReference type="Gene3D" id="3.40.190.150">
    <property type="entry name" value="Bordetella uptake gene, domain 1"/>
    <property type="match status" value="1"/>
</dbReference>
<keyword evidence="4" id="KW-1185">Reference proteome</keyword>
<comment type="caution">
    <text evidence="3">The sequence shown here is derived from an EMBL/GenBank/DDBJ whole genome shotgun (WGS) entry which is preliminary data.</text>
</comment>
<keyword evidence="2" id="KW-0732">Signal</keyword>
<reference evidence="4" key="1">
    <citation type="journal article" date="2019" name="Int. J. Syst. Evol. Microbiol.">
        <title>The Global Catalogue of Microorganisms (GCM) 10K type strain sequencing project: providing services to taxonomists for standard genome sequencing and annotation.</title>
        <authorList>
            <consortium name="The Broad Institute Genomics Platform"/>
            <consortium name="The Broad Institute Genome Sequencing Center for Infectious Disease"/>
            <person name="Wu L."/>
            <person name="Ma J."/>
        </authorList>
    </citation>
    <scope>NUCLEOTIDE SEQUENCE [LARGE SCALE GENOMIC DNA]</scope>
    <source>
        <strain evidence="4">TBRC 1826</strain>
    </source>
</reference>
<dbReference type="InterPro" id="IPR005064">
    <property type="entry name" value="BUG"/>
</dbReference>
<dbReference type="InterPro" id="IPR006311">
    <property type="entry name" value="TAT_signal"/>
</dbReference>
<dbReference type="InterPro" id="IPR042100">
    <property type="entry name" value="Bug_dom1"/>
</dbReference>
<accession>A0ABV8FJ97</accession>
<evidence type="ECO:0000313" key="4">
    <source>
        <dbReference type="Proteomes" id="UP001595847"/>
    </source>
</evidence>
<dbReference type="Gene3D" id="3.40.190.10">
    <property type="entry name" value="Periplasmic binding protein-like II"/>
    <property type="match status" value="1"/>
</dbReference>
<dbReference type="Proteomes" id="UP001595847">
    <property type="component" value="Unassembled WGS sequence"/>
</dbReference>
<name>A0ABV8FJ97_9ACTN</name>
<dbReference type="CDD" id="cd07012">
    <property type="entry name" value="PBP2_Bug_TTT"/>
    <property type="match status" value="1"/>
</dbReference>
<dbReference type="EMBL" id="JBHSBH010000003">
    <property type="protein sequence ID" value="MFC3994976.1"/>
    <property type="molecule type" value="Genomic_DNA"/>
</dbReference>
<evidence type="ECO:0000313" key="3">
    <source>
        <dbReference type="EMBL" id="MFC3994976.1"/>
    </source>
</evidence>
<sequence>MLDRRGFLTAVGASALAAAAAGCAGGPAAPRLRIMVPNPPGGGYDVTARTVSATLKETGLAPEVQVFNLPGGAGAAGLARLLYEEGNGALLMQMGLGVVATTHIADGVAPVTRATPLARLVEEPIAVLVVPDSPYRTFEELLAAWRDPEVRLRMGGGSAAGGPDHLALMLIAEELGIDLGAADYVWHDGGGETLAALLSHSVDVGAAGVGEYRLAIAAGELRPLVVTGPERTAGVDAPTLRELGIDIDFVNWRGLLAPPGISAEDREALAAVLGDLRATPQWQDALRENHWTDAFLTGSDFGDFLAAENRRVSTLVDRLAPPES</sequence>
<evidence type="ECO:0000256" key="2">
    <source>
        <dbReference type="SAM" id="SignalP"/>
    </source>
</evidence>
<dbReference type="PIRSF" id="PIRSF017082">
    <property type="entry name" value="YflP"/>
    <property type="match status" value="1"/>
</dbReference>
<dbReference type="RefSeq" id="WP_378529815.1">
    <property type="nucleotide sequence ID" value="NZ_JBHSBH010000003.1"/>
</dbReference>
<dbReference type="PANTHER" id="PTHR42928">
    <property type="entry name" value="TRICARBOXYLATE-BINDING PROTEIN"/>
    <property type="match status" value="1"/>
</dbReference>
<dbReference type="SUPFAM" id="SSF53850">
    <property type="entry name" value="Periplasmic binding protein-like II"/>
    <property type="match status" value="1"/>
</dbReference>
<dbReference type="PROSITE" id="PS51318">
    <property type="entry name" value="TAT"/>
    <property type="match status" value="1"/>
</dbReference>
<organism evidence="3 4">
    <name type="scientific">Nocardiopsis sediminis</name>
    <dbReference type="NCBI Taxonomy" id="1778267"/>
    <lineage>
        <taxon>Bacteria</taxon>
        <taxon>Bacillati</taxon>
        <taxon>Actinomycetota</taxon>
        <taxon>Actinomycetes</taxon>
        <taxon>Streptosporangiales</taxon>
        <taxon>Nocardiopsidaceae</taxon>
        <taxon>Nocardiopsis</taxon>
    </lineage>
</organism>
<feature type="signal peptide" evidence="2">
    <location>
        <begin position="1"/>
        <end position="20"/>
    </location>
</feature>
<protein>
    <submittedName>
        <fullName evidence="3">Bug family tripartite tricarboxylate transporter substrate binding protein</fullName>
    </submittedName>
</protein>
<proteinExistence type="inferred from homology"/>
<dbReference type="Pfam" id="PF03401">
    <property type="entry name" value="TctC"/>
    <property type="match status" value="1"/>
</dbReference>
<comment type="similarity">
    <text evidence="1">Belongs to the UPF0065 (bug) family.</text>
</comment>
<gene>
    <name evidence="3" type="ORF">ACFOVU_03565</name>
</gene>
<dbReference type="PROSITE" id="PS51257">
    <property type="entry name" value="PROKAR_LIPOPROTEIN"/>
    <property type="match status" value="1"/>
</dbReference>
<dbReference type="PANTHER" id="PTHR42928:SF3">
    <property type="entry name" value="UPF0065 PROTEIN YFLP"/>
    <property type="match status" value="1"/>
</dbReference>
<feature type="chain" id="PRO_5046398706" evidence="2">
    <location>
        <begin position="21"/>
        <end position="324"/>
    </location>
</feature>
<evidence type="ECO:0000256" key="1">
    <source>
        <dbReference type="ARBA" id="ARBA00006987"/>
    </source>
</evidence>